<keyword evidence="2" id="KW-1185">Reference proteome</keyword>
<dbReference type="RefSeq" id="WP_252113973.1">
    <property type="nucleotide sequence ID" value="NZ_JAMSCK010000004.1"/>
</dbReference>
<name>A0ABT0Z341_9FLAO</name>
<protein>
    <submittedName>
        <fullName evidence="1">DUF4402 domain-containing protein</fullName>
    </submittedName>
</protein>
<sequence length="165" mass="17438">MKNLQEIILLFFLCLLGNYGMTAQENPPIPVQVEVNTAQFLNFGAFTVGDAGGTVSVDHNGTRTWTGDVTLLNNGTVSPALYDVYANPGTIINITHPASFELTGTSGQKISLEINSYSTGNTFISTQNPTIPNSVYIGGTLILGSSSANGPGNYSGTINITFNQQ</sequence>
<evidence type="ECO:0000313" key="1">
    <source>
        <dbReference type="EMBL" id="MCM8570152.1"/>
    </source>
</evidence>
<evidence type="ECO:0000313" key="2">
    <source>
        <dbReference type="Proteomes" id="UP001155077"/>
    </source>
</evidence>
<accession>A0ABT0Z341</accession>
<comment type="caution">
    <text evidence="1">The sequence shown here is derived from an EMBL/GenBank/DDBJ whole genome shotgun (WGS) entry which is preliminary data.</text>
</comment>
<dbReference type="InterPro" id="IPR025514">
    <property type="entry name" value="DUF4402"/>
</dbReference>
<dbReference type="Proteomes" id="UP001155077">
    <property type="component" value="Unassembled WGS sequence"/>
</dbReference>
<proteinExistence type="predicted"/>
<organism evidence="1 2">
    <name type="scientific">Gramella jeungdoensis</name>
    <dbReference type="NCBI Taxonomy" id="708091"/>
    <lineage>
        <taxon>Bacteria</taxon>
        <taxon>Pseudomonadati</taxon>
        <taxon>Bacteroidota</taxon>
        <taxon>Flavobacteriia</taxon>
        <taxon>Flavobacteriales</taxon>
        <taxon>Flavobacteriaceae</taxon>
        <taxon>Christiangramia</taxon>
    </lineage>
</organism>
<gene>
    <name evidence="1" type="ORF">NE848_12235</name>
</gene>
<dbReference type="Pfam" id="PF14352">
    <property type="entry name" value="DUF4402"/>
    <property type="match status" value="1"/>
</dbReference>
<reference evidence="1" key="1">
    <citation type="submission" date="2022-06" db="EMBL/GenBank/DDBJ databases">
        <title>Gramella sediminis sp. nov., isolated from deep-sea sediment of the Indian Ocean.</title>
        <authorList>
            <person name="Yang L."/>
        </authorList>
    </citation>
    <scope>NUCLEOTIDE SEQUENCE</scope>
    <source>
        <strain evidence="1">HMD3159</strain>
    </source>
</reference>
<dbReference type="EMBL" id="JAMSCK010000004">
    <property type="protein sequence ID" value="MCM8570152.1"/>
    <property type="molecule type" value="Genomic_DNA"/>
</dbReference>